<evidence type="ECO:0000256" key="7">
    <source>
        <dbReference type="ARBA" id="ARBA00047761"/>
    </source>
</evidence>
<evidence type="ECO:0000256" key="5">
    <source>
        <dbReference type="ARBA" id="ARBA00022912"/>
    </source>
</evidence>
<evidence type="ECO:0000256" key="3">
    <source>
        <dbReference type="ARBA" id="ARBA00022723"/>
    </source>
</evidence>
<dbReference type="SMART" id="SM00156">
    <property type="entry name" value="PP2Ac"/>
    <property type="match status" value="1"/>
</dbReference>
<comment type="catalytic activity">
    <reaction evidence="8">
        <text>O-phospho-L-threonyl-[protein] + H2O = L-threonyl-[protein] + phosphate</text>
        <dbReference type="Rhea" id="RHEA:47004"/>
        <dbReference type="Rhea" id="RHEA-COMP:11060"/>
        <dbReference type="Rhea" id="RHEA-COMP:11605"/>
        <dbReference type="ChEBI" id="CHEBI:15377"/>
        <dbReference type="ChEBI" id="CHEBI:30013"/>
        <dbReference type="ChEBI" id="CHEBI:43474"/>
        <dbReference type="ChEBI" id="CHEBI:61977"/>
        <dbReference type="EC" id="3.1.3.16"/>
    </reaction>
</comment>
<evidence type="ECO:0000313" key="11">
    <source>
        <dbReference type="Proteomes" id="UP001208689"/>
    </source>
</evidence>
<proteinExistence type="predicted"/>
<dbReference type="InterPro" id="IPR029052">
    <property type="entry name" value="Metallo-depent_PP-like"/>
</dbReference>
<sequence>MNNKDEFGEIDEYNDRTRKIGHESYKSLQPTFIKIEETQTQMILDGKTQKLGESTESTIVEEFWEYYLQFSPSNLPNFASYYGNESAELKMTILIRVFQDFCLERVYPPSFPVPIIQKAFKNSKNNSSHAAKFFFVGDTHGSMIDTMRLVPFFVKEIEKGILNDYKVKIVFIGDFIDRNDLDIHNILYLMTFNLRYPNNVLLLRGNHEEISVCAHYGFGKKVVDRFSQMLFASFCNLFKDLPLMAIYHCQQGSVLCLHGGIPIYVDEETGKYKILNITTYQYDNRHVWLDDMDKISQQILWNDPIINYDPENMPPFFTSKRGMGYWFGEEVFDEFCEKNKISLIFRGHQVFLDGIHKEFRQRFITIFSASDYAKKKIKARFIEMNSDDIFNYKVHVIQDLP</sequence>
<reference evidence="10" key="1">
    <citation type="submission" date="2022-09" db="EMBL/GenBank/DDBJ databases">
        <title>Actin cytoskeleton and complex cell architecture in an #Asgard archaeon.</title>
        <authorList>
            <person name="Ponce Toledo R.I."/>
            <person name="Schleper C."/>
            <person name="Rodrigues Oliveira T."/>
            <person name="Wollweber F."/>
            <person name="Xu J."/>
            <person name="Rittmann S."/>
            <person name="Klingl A."/>
            <person name="Pilhofer M."/>
        </authorList>
    </citation>
    <scope>NUCLEOTIDE SEQUENCE</scope>
    <source>
        <strain evidence="10">B-35</strain>
    </source>
</reference>
<dbReference type="InterPro" id="IPR006186">
    <property type="entry name" value="Ser/Thr-sp_prot-phosphatase"/>
</dbReference>
<evidence type="ECO:0000256" key="2">
    <source>
        <dbReference type="ARBA" id="ARBA00013081"/>
    </source>
</evidence>
<dbReference type="PRINTS" id="PR00114">
    <property type="entry name" value="STPHPHTASE"/>
</dbReference>
<feature type="domain" description="Serine/threonine specific protein phosphatases" evidence="9">
    <location>
        <begin position="203"/>
        <end position="208"/>
    </location>
</feature>
<dbReference type="Pfam" id="PF00149">
    <property type="entry name" value="Metallophos"/>
    <property type="match status" value="1"/>
</dbReference>
<dbReference type="Proteomes" id="UP001208689">
    <property type="component" value="Chromosome"/>
</dbReference>
<keyword evidence="11" id="KW-1185">Reference proteome</keyword>
<dbReference type="InterPro" id="IPR004843">
    <property type="entry name" value="Calcineurin-like_PHP"/>
</dbReference>
<evidence type="ECO:0000313" key="10">
    <source>
        <dbReference type="EMBL" id="UYP46520.1"/>
    </source>
</evidence>
<evidence type="ECO:0000256" key="6">
    <source>
        <dbReference type="ARBA" id="ARBA00023211"/>
    </source>
</evidence>
<dbReference type="PROSITE" id="PS00125">
    <property type="entry name" value="SER_THR_PHOSPHATASE"/>
    <property type="match status" value="1"/>
</dbReference>
<dbReference type="EC" id="3.1.3.16" evidence="2"/>
<keyword evidence="5" id="KW-0904">Protein phosphatase</keyword>
<keyword evidence="4" id="KW-0378">Hydrolase</keyword>
<comment type="cofactor">
    <cofactor evidence="1">
        <name>Mn(2+)</name>
        <dbReference type="ChEBI" id="CHEBI:29035"/>
    </cofactor>
</comment>
<evidence type="ECO:0000256" key="8">
    <source>
        <dbReference type="ARBA" id="ARBA00048336"/>
    </source>
</evidence>
<protein>
    <recommendedName>
        <fullName evidence="2">protein-serine/threonine phosphatase</fullName>
        <ecNumber evidence="2">3.1.3.16</ecNumber>
    </recommendedName>
</protein>
<dbReference type="PANTHER" id="PTHR11668:SF300">
    <property type="entry name" value="SERINE_THREONINE-PROTEIN PHOSPHATASE"/>
    <property type="match status" value="1"/>
</dbReference>
<keyword evidence="3" id="KW-0479">Metal-binding</keyword>
<dbReference type="PANTHER" id="PTHR11668">
    <property type="entry name" value="SERINE/THREONINE PROTEIN PHOSPHATASE"/>
    <property type="match status" value="1"/>
</dbReference>
<accession>A0ABY6HSY2</accession>
<keyword evidence="6" id="KW-0464">Manganese</keyword>
<dbReference type="EMBL" id="CP104013">
    <property type="protein sequence ID" value="UYP46520.1"/>
    <property type="molecule type" value="Genomic_DNA"/>
</dbReference>
<comment type="catalytic activity">
    <reaction evidence="7">
        <text>O-phospho-L-seryl-[protein] + H2O = L-seryl-[protein] + phosphate</text>
        <dbReference type="Rhea" id="RHEA:20629"/>
        <dbReference type="Rhea" id="RHEA-COMP:9863"/>
        <dbReference type="Rhea" id="RHEA-COMP:11604"/>
        <dbReference type="ChEBI" id="CHEBI:15377"/>
        <dbReference type="ChEBI" id="CHEBI:29999"/>
        <dbReference type="ChEBI" id="CHEBI:43474"/>
        <dbReference type="ChEBI" id="CHEBI:83421"/>
        <dbReference type="EC" id="3.1.3.16"/>
    </reaction>
</comment>
<dbReference type="SUPFAM" id="SSF56300">
    <property type="entry name" value="Metallo-dependent phosphatases"/>
    <property type="match status" value="1"/>
</dbReference>
<dbReference type="InterPro" id="IPR050341">
    <property type="entry name" value="PP1_catalytic_subunit"/>
</dbReference>
<evidence type="ECO:0000259" key="9">
    <source>
        <dbReference type="PROSITE" id="PS00125"/>
    </source>
</evidence>
<organism evidence="10 11">
    <name type="scientific">Candidatus Lokiarchaeum ossiferum</name>
    <dbReference type="NCBI Taxonomy" id="2951803"/>
    <lineage>
        <taxon>Archaea</taxon>
        <taxon>Promethearchaeati</taxon>
        <taxon>Promethearchaeota</taxon>
        <taxon>Promethearchaeia</taxon>
        <taxon>Promethearchaeales</taxon>
        <taxon>Promethearchaeaceae</taxon>
        <taxon>Candidatus Lokiarchaeum</taxon>
    </lineage>
</organism>
<dbReference type="CDD" id="cd00144">
    <property type="entry name" value="MPP_PPP_family"/>
    <property type="match status" value="1"/>
</dbReference>
<evidence type="ECO:0000256" key="4">
    <source>
        <dbReference type="ARBA" id="ARBA00022801"/>
    </source>
</evidence>
<dbReference type="Gene3D" id="3.60.21.10">
    <property type="match status" value="1"/>
</dbReference>
<name>A0ABY6HSY2_9ARCH</name>
<evidence type="ECO:0000256" key="1">
    <source>
        <dbReference type="ARBA" id="ARBA00001936"/>
    </source>
</evidence>
<gene>
    <name evidence="10" type="ORF">NEF87_002805</name>
</gene>